<dbReference type="Proteomes" id="UP000032160">
    <property type="component" value="Chromosome I"/>
</dbReference>
<dbReference type="SUPFAM" id="SSF55729">
    <property type="entry name" value="Acyl-CoA N-acyltransferases (Nat)"/>
    <property type="match status" value="1"/>
</dbReference>
<keyword evidence="2" id="KW-0808">Transferase</keyword>
<dbReference type="PROSITE" id="PS51186">
    <property type="entry name" value="GNAT"/>
    <property type="match status" value="1"/>
</dbReference>
<dbReference type="PANTHER" id="PTHR43792">
    <property type="entry name" value="GNAT FAMILY, PUTATIVE (AFU_ORTHOLOGUE AFUA_3G00765)-RELATED-RELATED"/>
    <property type="match status" value="1"/>
</dbReference>
<dbReference type="InterPro" id="IPR016181">
    <property type="entry name" value="Acyl_CoA_acyltransferase"/>
</dbReference>
<organism evidence="2 3">
    <name type="scientific">Candidatus Phaeomarinibacter ectocarpi</name>
    <dbReference type="NCBI Taxonomy" id="1458461"/>
    <lineage>
        <taxon>Bacteria</taxon>
        <taxon>Pseudomonadati</taxon>
        <taxon>Pseudomonadota</taxon>
        <taxon>Alphaproteobacteria</taxon>
        <taxon>Hyphomicrobiales</taxon>
        <taxon>Parvibaculaceae</taxon>
        <taxon>Candidatus Phaeomarinibacter</taxon>
    </lineage>
</organism>
<dbReference type="STRING" id="1458461.BN1012_Phect158"/>
<dbReference type="HOGENOM" id="CLU_013985_3_1_5"/>
<dbReference type="InterPro" id="IPR000182">
    <property type="entry name" value="GNAT_dom"/>
</dbReference>
<dbReference type="RefSeq" id="WP_052534911.1">
    <property type="nucleotide sequence ID" value="NZ_HG966617.1"/>
</dbReference>
<gene>
    <name evidence="2" type="ORF">BN1012_Phect158</name>
</gene>
<feature type="domain" description="N-acetyltransferase" evidence="1">
    <location>
        <begin position="8"/>
        <end position="169"/>
    </location>
</feature>
<dbReference type="EMBL" id="HG966617">
    <property type="protein sequence ID" value="CDO58372.1"/>
    <property type="molecule type" value="Genomic_DNA"/>
</dbReference>
<dbReference type="AlphaFoldDB" id="X5MBP3"/>
<evidence type="ECO:0000313" key="3">
    <source>
        <dbReference type="Proteomes" id="UP000032160"/>
    </source>
</evidence>
<evidence type="ECO:0000259" key="1">
    <source>
        <dbReference type="PROSITE" id="PS51186"/>
    </source>
</evidence>
<dbReference type="Pfam" id="PF13302">
    <property type="entry name" value="Acetyltransf_3"/>
    <property type="match status" value="1"/>
</dbReference>
<dbReference type="GO" id="GO:0016747">
    <property type="term" value="F:acyltransferase activity, transferring groups other than amino-acyl groups"/>
    <property type="evidence" value="ECO:0007669"/>
    <property type="project" value="InterPro"/>
</dbReference>
<protein>
    <submittedName>
        <fullName evidence="2">GCN5-related N-acetyltransferase</fullName>
    </submittedName>
</protein>
<keyword evidence="3" id="KW-1185">Reference proteome</keyword>
<dbReference type="OrthoDB" id="6293260at2"/>
<proteinExistence type="predicted"/>
<dbReference type="InterPro" id="IPR051531">
    <property type="entry name" value="N-acetyltransferase"/>
</dbReference>
<dbReference type="PANTHER" id="PTHR43792:SF1">
    <property type="entry name" value="N-ACETYLTRANSFERASE DOMAIN-CONTAINING PROTEIN"/>
    <property type="match status" value="1"/>
</dbReference>
<sequence length="179" mass="20529">MELETDRMTFRPFQPGDWQDLRAIQADARATDTLSADGKPFPEQKSRDAARTWAAHWDLHGFGIWHITDKETDRFCAYAGLRLVLFYGKPIVELAYAVAPDFWKQGRGHEFARPCVDDVFERTGLEEAWCFTLVRNTASQKVMQGAGFVFTHHGDHVGLPHFFCKMNRDQWGGPRQVTP</sequence>
<accession>X5MBP3</accession>
<dbReference type="KEGG" id="pect:BN1012_Phect158"/>
<name>X5MBP3_9HYPH</name>
<reference evidence="2 3" key="1">
    <citation type="journal article" date="2014" name="Front. Genet.">
        <title>Genome and metabolic network of "Candidatus Phaeomarinobacter ectocarpi" Ec32, a new candidate genus of Alphaproteobacteria frequently associated with brown algae.</title>
        <authorList>
            <person name="Dittami S.M."/>
            <person name="Barbeyron T."/>
            <person name="Boyen C."/>
            <person name="Cambefort J."/>
            <person name="Collet G."/>
            <person name="Delage L."/>
            <person name="Gobet A."/>
            <person name="Groisillier A."/>
            <person name="Leblanc C."/>
            <person name="Michel G."/>
            <person name="Scornet D."/>
            <person name="Siegel A."/>
            <person name="Tapia J.E."/>
            <person name="Tonon T."/>
        </authorList>
    </citation>
    <scope>NUCLEOTIDE SEQUENCE [LARGE SCALE GENOMIC DNA]</scope>
    <source>
        <strain evidence="2 3">Ec32</strain>
    </source>
</reference>
<evidence type="ECO:0000313" key="2">
    <source>
        <dbReference type="EMBL" id="CDO58372.1"/>
    </source>
</evidence>
<dbReference type="Gene3D" id="3.40.630.30">
    <property type="match status" value="1"/>
</dbReference>